<proteinExistence type="predicted"/>
<sequence>NTKKSNNSKTSENISTPLANSNQSFSKLSEENSVQNDQKKNIETQEQMIIKFSSLTSPKVVNENTNNKQNSNLIEVNADSNSKEELFTITILKKSKNKTKKKDESHSKSTRSLRKKNISSDNEIKSKCYQKY</sequence>
<comment type="caution">
    <text evidence="1">The sequence shown here is derived from an EMBL/GenBank/DDBJ whole genome shotgun (WGS) entry which is preliminary data.</text>
</comment>
<protein>
    <submittedName>
        <fullName evidence="1">1174_t:CDS:1</fullName>
    </submittedName>
</protein>
<organism evidence="1 2">
    <name type="scientific">Scutellospora calospora</name>
    <dbReference type="NCBI Taxonomy" id="85575"/>
    <lineage>
        <taxon>Eukaryota</taxon>
        <taxon>Fungi</taxon>
        <taxon>Fungi incertae sedis</taxon>
        <taxon>Mucoromycota</taxon>
        <taxon>Glomeromycotina</taxon>
        <taxon>Glomeromycetes</taxon>
        <taxon>Diversisporales</taxon>
        <taxon>Gigasporaceae</taxon>
        <taxon>Scutellospora</taxon>
    </lineage>
</organism>
<evidence type="ECO:0000313" key="1">
    <source>
        <dbReference type="EMBL" id="CAG8617047.1"/>
    </source>
</evidence>
<gene>
    <name evidence="1" type="ORF">SCALOS_LOCUS7516</name>
</gene>
<dbReference type="EMBL" id="CAJVPM010016929">
    <property type="protein sequence ID" value="CAG8617047.1"/>
    <property type="molecule type" value="Genomic_DNA"/>
</dbReference>
<reference evidence="1" key="1">
    <citation type="submission" date="2021-06" db="EMBL/GenBank/DDBJ databases">
        <authorList>
            <person name="Kallberg Y."/>
            <person name="Tangrot J."/>
            <person name="Rosling A."/>
        </authorList>
    </citation>
    <scope>NUCLEOTIDE SEQUENCE</scope>
    <source>
        <strain evidence="1">AU212A</strain>
    </source>
</reference>
<name>A0ACA9MVP7_9GLOM</name>
<feature type="non-terminal residue" evidence="1">
    <location>
        <position position="1"/>
    </location>
</feature>
<evidence type="ECO:0000313" key="2">
    <source>
        <dbReference type="Proteomes" id="UP000789860"/>
    </source>
</evidence>
<accession>A0ACA9MVP7</accession>
<keyword evidence="2" id="KW-1185">Reference proteome</keyword>
<dbReference type="Proteomes" id="UP000789860">
    <property type="component" value="Unassembled WGS sequence"/>
</dbReference>